<proteinExistence type="predicted"/>
<dbReference type="OrthoDB" id="4037327at2759"/>
<evidence type="ECO:0000313" key="1">
    <source>
        <dbReference type="EMBL" id="GAV49996.1"/>
    </source>
</evidence>
<dbReference type="AlphaFoldDB" id="A0A1Q3A2R9"/>
<organism evidence="1 2">
    <name type="scientific">Zygosaccharomyces rouxii</name>
    <dbReference type="NCBI Taxonomy" id="4956"/>
    <lineage>
        <taxon>Eukaryota</taxon>
        <taxon>Fungi</taxon>
        <taxon>Dikarya</taxon>
        <taxon>Ascomycota</taxon>
        <taxon>Saccharomycotina</taxon>
        <taxon>Saccharomycetes</taxon>
        <taxon>Saccharomycetales</taxon>
        <taxon>Saccharomycetaceae</taxon>
        <taxon>Zygosaccharomyces</taxon>
    </lineage>
</organism>
<dbReference type="Proteomes" id="UP000187013">
    <property type="component" value="Unassembled WGS sequence"/>
</dbReference>
<name>A0A1Q3A2R9_ZYGRO</name>
<gene>
    <name evidence="1" type="ORF">ZYGR_0S01300</name>
</gene>
<sequence length="88" mass="9821">MNTMQAITFLAIITKVSPGKELDKWDQITKYTNQYLTGGNSGHSGNVFFDGKHCLDCYQDCFKPLSVGDSLVDGELKEIVEFTQPNVE</sequence>
<accession>A0A1Q3A2R9</accession>
<dbReference type="InterPro" id="IPR001142">
    <property type="entry name" value="DUP/COS"/>
</dbReference>
<comment type="caution">
    <text evidence="1">The sequence shown here is derived from an EMBL/GenBank/DDBJ whole genome shotgun (WGS) entry which is preliminary data.</text>
</comment>
<evidence type="ECO:0000313" key="2">
    <source>
        <dbReference type="Proteomes" id="UP000187013"/>
    </source>
</evidence>
<dbReference type="Pfam" id="PF00674">
    <property type="entry name" value="DUP"/>
    <property type="match status" value="1"/>
</dbReference>
<dbReference type="EMBL" id="BDGX01000019">
    <property type="protein sequence ID" value="GAV49996.1"/>
    <property type="molecule type" value="Genomic_DNA"/>
</dbReference>
<reference evidence="1 2" key="1">
    <citation type="submission" date="2016-08" db="EMBL/GenBank/DDBJ databases">
        <title>Draft genome sequence of allopolyploid Zygosaccharomyces rouxii.</title>
        <authorList>
            <person name="Watanabe J."/>
            <person name="Uehara K."/>
            <person name="Mogi Y."/>
            <person name="Tsukioka Y."/>
        </authorList>
    </citation>
    <scope>NUCLEOTIDE SEQUENCE [LARGE SCALE GENOMIC DNA]</scope>
    <source>
        <strain evidence="1 2">NBRC 110957</strain>
    </source>
</reference>
<protein>
    <submittedName>
        <fullName evidence="1">Uncharacterized protein</fullName>
    </submittedName>
</protein>